<evidence type="ECO:0000313" key="2">
    <source>
        <dbReference type="EMBL" id="EDK42285.1"/>
    </source>
</evidence>
<dbReference type="InParanoid" id="A5DSX7"/>
<sequence>MSFSKYLMLLASRKANPGSLYRRCLHCSRITLNSGKPEELKTLTTEDYARGSTGLPLLNLKSSNDFNNTKEANDISNDVDTFKLDTERQDTDETEIMNFDKLTQFIRDAYNKSEKTANANANANSTAKSTANTTANAAAVAGVKSRVDTDTSGTFATNSTGSGSKQLNVNSLFAEYEAHYTNSDSLASARGYKDSLRVQGTTLKVYEELESQSKDALGPTLDFIDNELKNSCEVNEYYLSLLKNASVQIDKARDKRNLNEQVYLRLVLALDRKQWSDKHQAVVDQIAKQSLLSPKDPVLNAISLPIITNHIFKILGFRFFNGELLMSLFHLLKENVYLHTLCCNQETYNQVLKICWIYYGSVDLLQFEKVFVEMKFMGFPGDVSTCNILKVVIDQYNAMARGKSVLNKFGARVFTKDDNARIDFFTREFEAQRLKIIESRTLDSTVANTRARSLDFLHGNDVRKQTYT</sequence>
<dbReference type="Proteomes" id="UP000001996">
    <property type="component" value="Unassembled WGS sequence"/>
</dbReference>
<dbReference type="HOGENOM" id="CLU_584033_0_0_1"/>
<protein>
    <recommendedName>
        <fullName evidence="1">Mtf2-like C-terminal domain-containing protein</fullName>
    </recommendedName>
</protein>
<accession>A5DSX7</accession>
<dbReference type="VEuPathDB" id="FungiDB:LELG_00463"/>
<feature type="domain" description="Mtf2-like C-terminal" evidence="1">
    <location>
        <begin position="212"/>
        <end position="403"/>
    </location>
</feature>
<organism evidence="2 3">
    <name type="scientific">Lodderomyces elongisporus (strain ATCC 11503 / CBS 2605 / JCM 1781 / NBRC 1676 / NRRL YB-4239)</name>
    <name type="common">Yeast</name>
    <name type="synonym">Saccharomyces elongisporus</name>
    <dbReference type="NCBI Taxonomy" id="379508"/>
    <lineage>
        <taxon>Eukaryota</taxon>
        <taxon>Fungi</taxon>
        <taxon>Dikarya</taxon>
        <taxon>Ascomycota</taxon>
        <taxon>Saccharomycotina</taxon>
        <taxon>Pichiomycetes</taxon>
        <taxon>Debaryomycetaceae</taxon>
        <taxon>Candida/Lodderomyces clade</taxon>
        <taxon>Lodderomyces</taxon>
    </lineage>
</organism>
<dbReference type="eggNOG" id="ENOG502RXV4">
    <property type="taxonomic scope" value="Eukaryota"/>
</dbReference>
<dbReference type="OrthoDB" id="4084661at2759"/>
<evidence type="ECO:0000313" key="3">
    <source>
        <dbReference type="Proteomes" id="UP000001996"/>
    </source>
</evidence>
<proteinExistence type="predicted"/>
<dbReference type="GO" id="GO:0005739">
    <property type="term" value="C:mitochondrion"/>
    <property type="evidence" value="ECO:0007669"/>
    <property type="project" value="InterPro"/>
</dbReference>
<name>A5DSX7_LODEL</name>
<dbReference type="AlphaFoldDB" id="A5DSX7"/>
<gene>
    <name evidence="2" type="ORF">LELG_00463</name>
</gene>
<dbReference type="InterPro" id="IPR043837">
    <property type="entry name" value="Mtf2-like_C"/>
</dbReference>
<reference evidence="2 3" key="1">
    <citation type="journal article" date="2009" name="Nature">
        <title>Evolution of pathogenicity and sexual reproduction in eight Candida genomes.</title>
        <authorList>
            <person name="Butler G."/>
            <person name="Rasmussen M.D."/>
            <person name="Lin M.F."/>
            <person name="Santos M.A."/>
            <person name="Sakthikumar S."/>
            <person name="Munro C.A."/>
            <person name="Rheinbay E."/>
            <person name="Grabherr M."/>
            <person name="Forche A."/>
            <person name="Reedy J.L."/>
            <person name="Agrafioti I."/>
            <person name="Arnaud M.B."/>
            <person name="Bates S."/>
            <person name="Brown A.J."/>
            <person name="Brunke S."/>
            <person name="Costanzo M.C."/>
            <person name="Fitzpatrick D.A."/>
            <person name="de Groot P.W."/>
            <person name="Harris D."/>
            <person name="Hoyer L.L."/>
            <person name="Hube B."/>
            <person name="Klis F.M."/>
            <person name="Kodira C."/>
            <person name="Lennard N."/>
            <person name="Logue M.E."/>
            <person name="Martin R."/>
            <person name="Neiman A.M."/>
            <person name="Nikolaou E."/>
            <person name="Quail M.A."/>
            <person name="Quinn J."/>
            <person name="Santos M.C."/>
            <person name="Schmitzberger F.F."/>
            <person name="Sherlock G."/>
            <person name="Shah P."/>
            <person name="Silverstein K.A."/>
            <person name="Skrzypek M.S."/>
            <person name="Soll D."/>
            <person name="Staggs R."/>
            <person name="Stansfield I."/>
            <person name="Stumpf M.P."/>
            <person name="Sudbery P.E."/>
            <person name="Srikantha T."/>
            <person name="Zeng Q."/>
            <person name="Berman J."/>
            <person name="Berriman M."/>
            <person name="Heitman J."/>
            <person name="Gow N.A."/>
            <person name="Lorenz M.C."/>
            <person name="Birren B.W."/>
            <person name="Kellis M."/>
            <person name="Cuomo C.A."/>
        </authorList>
    </citation>
    <scope>NUCLEOTIDE SEQUENCE [LARGE SCALE GENOMIC DNA]</scope>
    <source>
        <strain evidence="3">ATCC 11503 / BCRC 21390 / CBS 2605 / JCM 1781 / NBRC 1676 / NRRL YB-4239</strain>
    </source>
</reference>
<dbReference type="EMBL" id="CH981524">
    <property type="protein sequence ID" value="EDK42285.1"/>
    <property type="molecule type" value="Genomic_DNA"/>
</dbReference>
<evidence type="ECO:0000259" key="1">
    <source>
        <dbReference type="Pfam" id="PF19189"/>
    </source>
</evidence>
<dbReference type="GeneID" id="5234853"/>
<keyword evidence="3" id="KW-1185">Reference proteome</keyword>
<dbReference type="STRING" id="379508.A5DSX7"/>
<dbReference type="Pfam" id="PF19189">
    <property type="entry name" value="Mtf2"/>
    <property type="match status" value="1"/>
</dbReference>
<dbReference type="KEGG" id="lel:PVL30_000452"/>